<evidence type="ECO:0000313" key="1">
    <source>
        <dbReference type="EMBL" id="AJD53302.1"/>
    </source>
</evidence>
<organism evidence="1 2">
    <name type="scientific">Thalassospira xiamenensis M-5 = DSM 17429</name>
    <dbReference type="NCBI Taxonomy" id="1123366"/>
    <lineage>
        <taxon>Bacteria</taxon>
        <taxon>Pseudomonadati</taxon>
        <taxon>Pseudomonadota</taxon>
        <taxon>Alphaproteobacteria</taxon>
        <taxon>Rhodospirillales</taxon>
        <taxon>Thalassospiraceae</taxon>
        <taxon>Thalassospira</taxon>
    </lineage>
</organism>
<protein>
    <submittedName>
        <fullName evidence="1">Uncharacterized protein</fullName>
    </submittedName>
</protein>
<reference evidence="1 2" key="1">
    <citation type="journal article" date="2012" name="J. Bacteriol.">
        <title>Genome sequence of Thalassospira xiamenensis type strain M-5.</title>
        <authorList>
            <person name="Lai Q."/>
            <person name="Shao Z."/>
        </authorList>
    </citation>
    <scope>NUCLEOTIDE SEQUENCE [LARGE SCALE GENOMIC DNA]</scope>
    <source>
        <strain evidence="1 2">M-5</strain>
    </source>
</reference>
<dbReference type="KEGG" id="txi:TH3_15990"/>
<proteinExistence type="predicted"/>
<gene>
    <name evidence="1" type="ORF">TH3_15990</name>
</gene>
<evidence type="ECO:0000313" key="2">
    <source>
        <dbReference type="Proteomes" id="UP000007127"/>
    </source>
</evidence>
<sequence>MENIVADLSRNNSVFKDELKRSGLYSLAAEEISKYLYENGRGFVAHSSKPPFLNPDSCADMNIVGQTLWLMQMLARLAIARYFELDEEFIWH</sequence>
<dbReference type="Proteomes" id="UP000007127">
    <property type="component" value="Chromosome"/>
</dbReference>
<dbReference type="EMBL" id="CP004388">
    <property type="protein sequence ID" value="AJD53302.1"/>
    <property type="molecule type" value="Genomic_DNA"/>
</dbReference>
<name>A0AB72UGQ4_9PROT</name>
<accession>A0AB72UGQ4</accession>
<dbReference type="AlphaFoldDB" id="A0AB72UGQ4"/>